<keyword evidence="2" id="KW-1185">Reference proteome</keyword>
<dbReference type="Proteomes" id="UP000887578">
    <property type="component" value="Unplaced"/>
</dbReference>
<dbReference type="PANTHER" id="PTHR47331:SF5">
    <property type="entry name" value="RIBONUCLEASE H"/>
    <property type="match status" value="1"/>
</dbReference>
<dbReference type="AlphaFoldDB" id="A0A914P062"/>
<dbReference type="Pfam" id="PF05585">
    <property type="entry name" value="DUF1758"/>
    <property type="match status" value="1"/>
</dbReference>
<dbReference type="Pfam" id="PF03564">
    <property type="entry name" value="DUF1759"/>
    <property type="match status" value="1"/>
</dbReference>
<proteinExistence type="predicted"/>
<organism evidence="2 3">
    <name type="scientific">Panagrolaimus davidi</name>
    <dbReference type="NCBI Taxonomy" id="227884"/>
    <lineage>
        <taxon>Eukaryota</taxon>
        <taxon>Metazoa</taxon>
        <taxon>Ecdysozoa</taxon>
        <taxon>Nematoda</taxon>
        <taxon>Chromadorea</taxon>
        <taxon>Rhabditida</taxon>
        <taxon>Tylenchina</taxon>
        <taxon>Panagrolaimomorpha</taxon>
        <taxon>Panagrolaimoidea</taxon>
        <taxon>Panagrolaimidae</taxon>
        <taxon>Panagrolaimus</taxon>
    </lineage>
</organism>
<reference evidence="3" key="1">
    <citation type="submission" date="2022-11" db="UniProtKB">
        <authorList>
            <consortium name="WormBaseParasite"/>
        </authorList>
    </citation>
    <scope>IDENTIFICATION</scope>
</reference>
<dbReference type="PANTHER" id="PTHR47331">
    <property type="entry name" value="PHD-TYPE DOMAIN-CONTAINING PROTEIN"/>
    <property type="match status" value="1"/>
</dbReference>
<protein>
    <submittedName>
        <fullName evidence="3">Peptidase aspartic putative domain-containing protein</fullName>
    </submittedName>
</protein>
<evidence type="ECO:0000313" key="2">
    <source>
        <dbReference type="Proteomes" id="UP000887578"/>
    </source>
</evidence>
<evidence type="ECO:0000259" key="1">
    <source>
        <dbReference type="Pfam" id="PF05585"/>
    </source>
</evidence>
<dbReference type="Gene3D" id="2.40.70.10">
    <property type="entry name" value="Acid Proteases"/>
    <property type="match status" value="1"/>
</dbReference>
<dbReference type="InterPro" id="IPR005312">
    <property type="entry name" value="DUF1759"/>
</dbReference>
<evidence type="ECO:0000313" key="3">
    <source>
        <dbReference type="WBParaSite" id="PDA_v2.g11142.t1"/>
    </source>
</evidence>
<name>A0A914P062_9BILA</name>
<dbReference type="InterPro" id="IPR008737">
    <property type="entry name" value="DUF1758"/>
</dbReference>
<dbReference type="WBParaSite" id="PDA_v2.g11142.t1">
    <property type="protein sequence ID" value="PDA_v2.g11142.t1"/>
    <property type="gene ID" value="PDA_v2.g11142"/>
</dbReference>
<feature type="domain" description="DUF1758" evidence="1">
    <location>
        <begin position="449"/>
        <end position="559"/>
    </location>
</feature>
<dbReference type="InterPro" id="IPR021109">
    <property type="entry name" value="Peptidase_aspartic_dom_sf"/>
</dbReference>
<accession>A0A914P062</accession>
<sequence>MSDRVQVDLRRTYNEVLETLEEYKTIFAAHSRPWSKDMRTEQGSRLQLLQQSHEFMIQALNKWEDIAKKTKDADMKKAEYDSYDEWRDNPMHRKVLKELAFTILNGKQYLMESRDCFTEDDDVASITTDSTQKEHIITTPIPKIDIPKFDGNYLEWYSFWQRFEYAIHKKPYPKVEKLISLFGLLSGRALEEVKGFTVSEENYDSIVEILINRFGNKSLIINELYVKLRDIECAKSTPESLRSTINMICNICRQLENLGVDIDNGSMKMDIIAKLPDKEGDKLKWLLITDPQNATMDDLMKKMKNIALKAELASKKKPMFETKSQNRFQPIISKSVTNFKPTVTDGKIKCNLCDEPHYTSKCPKYVTVDDKTKQLRARNFCTRCCGRNHDIKGCYSKIVCASCQGNHHTCLCKVKNGASKTSAFINIEKKQGMLLTKEVKIVNPITKETTDTVVIFDSGSQQSYVSNKIIEQLKLEKLKDEKIQVLGFGAKASSYTASLVKFEIETKNGNKSMYASSTKKIATAVPVVCAESFEQMNIKTIYKTPEILIGMDYFLEFISSFEKYDDNHYIVESKLVEINLRTVDGDDHPIFANSIPSIAKEIPMVEVDDSDTSNYYFNKYAILPSSSKHQQLLFVGQLLEL</sequence>